<dbReference type="AlphaFoldDB" id="A0A9N9UCU6"/>
<keyword evidence="3" id="KW-1185">Reference proteome</keyword>
<gene>
    <name evidence="2" type="ORF">CBYS24578_00012659</name>
</gene>
<sequence length="506" mass="58062">MANNIRGGGLFGHTPAPAALFGNPERLDREGEQSSEPPPPYRSRVSHSPDVFRGPTLFQGPSLFQKRRRLREEHDRERRRLREERKRELIKERGASYPADQFIDQKIEEMKRIEEASRNQADSVPIGRSFDHLAWENVKARWVEQGIWNEKWTDLYSMVRWKHEEPLELDSESEDDSAAEGEPRRLLREREREASRPFHQFVYQVSKERERIQDEMNSPTPRLIDLNRTCRSTADYYLHVWTPKRRPLGDQNDGRVTDESPHDINMAAYVRVKDTWTKRGIWNEKWDILPGMSWKHEQPVQEMLNEEVGFDFDAYWAPAPGCHRNEGEPPQSIFRADLPAERNDALVQANPPSDNRQRTEQAPPRPLFGTHRPAERNNTLFQANPPSDNRFDPTQQPPHRFLFGTHIPAGSNNQVSSIQNASQQAEPPTDTVPGVLESHGYGTGGAPSSPMPGPNHELCTATKEQTLAGGRTQWCLPIKAQVDQCWSKAFTSSKTSGSIRKTSKYS</sequence>
<evidence type="ECO:0000256" key="1">
    <source>
        <dbReference type="SAM" id="MobiDB-lite"/>
    </source>
</evidence>
<feature type="region of interest" description="Disordered" evidence="1">
    <location>
        <begin position="1"/>
        <end position="76"/>
    </location>
</feature>
<comment type="caution">
    <text evidence="2">The sequence shown here is derived from an EMBL/GenBank/DDBJ whole genome shotgun (WGS) entry which is preliminary data.</text>
</comment>
<evidence type="ECO:0000313" key="2">
    <source>
        <dbReference type="EMBL" id="CAG9986382.1"/>
    </source>
</evidence>
<evidence type="ECO:0000313" key="3">
    <source>
        <dbReference type="Proteomes" id="UP000754883"/>
    </source>
</evidence>
<dbReference type="Proteomes" id="UP000754883">
    <property type="component" value="Unassembled WGS sequence"/>
</dbReference>
<feature type="compositionally biased region" description="Acidic residues" evidence="1">
    <location>
        <begin position="167"/>
        <end position="179"/>
    </location>
</feature>
<reference evidence="2" key="1">
    <citation type="submission" date="2021-10" db="EMBL/GenBank/DDBJ databases">
        <authorList>
            <person name="Piombo E."/>
        </authorList>
    </citation>
    <scope>NUCLEOTIDE SEQUENCE</scope>
</reference>
<feature type="compositionally biased region" description="Polar residues" evidence="1">
    <location>
        <begin position="376"/>
        <end position="387"/>
    </location>
</feature>
<name>A0A9N9UCU6_9HYPO</name>
<dbReference type="OrthoDB" id="5401786at2759"/>
<feature type="region of interest" description="Disordered" evidence="1">
    <location>
        <begin position="167"/>
        <end position="189"/>
    </location>
</feature>
<feature type="compositionally biased region" description="Polar residues" evidence="1">
    <location>
        <begin position="410"/>
        <end position="426"/>
    </location>
</feature>
<accession>A0A9N9UCU6</accession>
<dbReference type="EMBL" id="CABFNO020001404">
    <property type="protein sequence ID" value="CAG9986382.1"/>
    <property type="molecule type" value="Genomic_DNA"/>
</dbReference>
<proteinExistence type="predicted"/>
<feature type="compositionally biased region" description="Gly residues" evidence="1">
    <location>
        <begin position="1"/>
        <end position="11"/>
    </location>
</feature>
<feature type="region of interest" description="Disordered" evidence="1">
    <location>
        <begin position="346"/>
        <end position="457"/>
    </location>
</feature>
<protein>
    <submittedName>
        <fullName evidence="2">Uncharacterized protein</fullName>
    </submittedName>
</protein>
<organism evidence="2 3">
    <name type="scientific">Clonostachys byssicola</name>
    <dbReference type="NCBI Taxonomy" id="160290"/>
    <lineage>
        <taxon>Eukaryota</taxon>
        <taxon>Fungi</taxon>
        <taxon>Dikarya</taxon>
        <taxon>Ascomycota</taxon>
        <taxon>Pezizomycotina</taxon>
        <taxon>Sordariomycetes</taxon>
        <taxon>Hypocreomycetidae</taxon>
        <taxon>Hypocreales</taxon>
        <taxon>Bionectriaceae</taxon>
        <taxon>Clonostachys</taxon>
    </lineage>
</organism>